<dbReference type="AlphaFoldDB" id="A0A4S8JUE7"/>
<comment type="caution">
    <text evidence="1">The sequence shown here is derived from an EMBL/GenBank/DDBJ whole genome shotgun (WGS) entry which is preliminary data.</text>
</comment>
<dbReference type="Proteomes" id="UP000317650">
    <property type="component" value="Chromosome 5"/>
</dbReference>
<dbReference type="EMBL" id="PYDT01000003">
    <property type="protein sequence ID" value="THU65787.1"/>
    <property type="molecule type" value="Genomic_DNA"/>
</dbReference>
<sequence length="142" mass="16517">MFDVDLYGAKSTRACDHLIWIQAPRLRWHRAASHRWEGPVALSSPILNFQSVLELPPDLPTSPPTSTKSAQREADLLVKIKKTIKTEQETRYEKREKIRVTHRSGRGEEATMRSDLKWIHDDLGDDDDGEDEEVWDRRRTLI</sequence>
<keyword evidence="2" id="KW-1185">Reference proteome</keyword>
<accession>A0A4S8JUE7</accession>
<protein>
    <submittedName>
        <fullName evidence="1">Uncharacterized protein</fullName>
    </submittedName>
</protein>
<name>A0A4S8JUE7_MUSBA</name>
<proteinExistence type="predicted"/>
<evidence type="ECO:0000313" key="2">
    <source>
        <dbReference type="Proteomes" id="UP000317650"/>
    </source>
</evidence>
<reference evidence="1 2" key="1">
    <citation type="journal article" date="2019" name="Nat. Plants">
        <title>Genome sequencing of Musa balbisiana reveals subgenome evolution and function divergence in polyploid bananas.</title>
        <authorList>
            <person name="Yao X."/>
        </authorList>
    </citation>
    <scope>NUCLEOTIDE SEQUENCE [LARGE SCALE GENOMIC DNA]</scope>
    <source>
        <strain evidence="2">cv. DH-PKW</strain>
        <tissue evidence="1">Leaves</tissue>
    </source>
</reference>
<evidence type="ECO:0000313" key="1">
    <source>
        <dbReference type="EMBL" id="THU65787.1"/>
    </source>
</evidence>
<gene>
    <name evidence="1" type="ORF">C4D60_Mb05t07330</name>
</gene>
<organism evidence="1 2">
    <name type="scientific">Musa balbisiana</name>
    <name type="common">Banana</name>
    <dbReference type="NCBI Taxonomy" id="52838"/>
    <lineage>
        <taxon>Eukaryota</taxon>
        <taxon>Viridiplantae</taxon>
        <taxon>Streptophyta</taxon>
        <taxon>Embryophyta</taxon>
        <taxon>Tracheophyta</taxon>
        <taxon>Spermatophyta</taxon>
        <taxon>Magnoliopsida</taxon>
        <taxon>Liliopsida</taxon>
        <taxon>Zingiberales</taxon>
        <taxon>Musaceae</taxon>
        <taxon>Musa</taxon>
    </lineage>
</organism>